<dbReference type="SUPFAM" id="SSF53474">
    <property type="entry name" value="alpha/beta-Hydrolases"/>
    <property type="match status" value="1"/>
</dbReference>
<dbReference type="AlphaFoldDB" id="C0NMT9"/>
<dbReference type="FunFam" id="3.40.50.1820:FF:000214">
    <property type="entry name" value="Toxin biosynthesis protein, putative"/>
    <property type="match status" value="1"/>
</dbReference>
<dbReference type="EMBL" id="GG663367">
    <property type="protein sequence ID" value="EEH07187.1"/>
    <property type="molecule type" value="Genomic_DNA"/>
</dbReference>
<evidence type="ECO:0000256" key="1">
    <source>
        <dbReference type="SAM" id="MobiDB-lite"/>
    </source>
</evidence>
<gene>
    <name evidence="3" type="ORF">HCBG_04066</name>
</gene>
<dbReference type="InterPro" id="IPR022742">
    <property type="entry name" value="Hydrolase_4"/>
</dbReference>
<dbReference type="Proteomes" id="UP000001631">
    <property type="component" value="Unassembled WGS sequence"/>
</dbReference>
<sequence>MYKASSPGSVDILTPVSPKPVNGGNNTFHSQHPEHWSLRLHGIETMISGPFCVIEHLSPCQHIREYPRAIATEQEETLWLSVKQYVPIDNPNPKPGDITIIGAHANGFPKELYEPLWEELLSRAKRHGFAIRGIWIADVAHQGNSGVLNENVLGNDPSWFDHPRDLLHFINLKREEMPRPIFGIGHSVGGNNLVNLSLLHPRLLTSLILLDPVIYRPEITPQDDIFHNKLESSTAPARTVASSYRRDIWPSRAAAAEAVKKSPFYQHWDPRVLALWIQYGLRELPTAIYPSPQSSSSLSPTSPAIHSENPVTLTTTRHQEVFTFSRPNFDPPNTRPINRLTHPDLAPGITYEFPFYRPEAALTFARLPHLRPSVLYVFADKSDMCLPHHCQAKLDNTGIGVGGSGGVAEGRVKSVLLKDVGHLIPMEAVVETADHAAEWIGKEMQRWRREEGEFRREWEKKSKIEKATIDEEWRGHAKPPVRSNQSNGVGGAARVDAKL</sequence>
<protein>
    <recommendedName>
        <fullName evidence="2">Serine aminopeptidase S33 domain-containing protein</fullName>
    </recommendedName>
</protein>
<reference evidence="3" key="1">
    <citation type="submission" date="2009-02" db="EMBL/GenBank/DDBJ databases">
        <title>The Genome Sequence of Ajellomyces capsulatus strain G186AR.</title>
        <authorList>
            <consortium name="The Broad Institute Genome Sequencing Platform"/>
            <person name="Champion M."/>
            <person name="Cuomo C."/>
            <person name="Ma L.-J."/>
            <person name="Henn M.R."/>
            <person name="Sil A."/>
            <person name="Goldman B."/>
            <person name="Young S.K."/>
            <person name="Kodira C.D."/>
            <person name="Zeng Q."/>
            <person name="Koehrsen M."/>
            <person name="Alvarado L."/>
            <person name="Berlin A."/>
            <person name="Borenstein D."/>
            <person name="Chen Z."/>
            <person name="Engels R."/>
            <person name="Freedman E."/>
            <person name="Gellesch M."/>
            <person name="Goldberg J."/>
            <person name="Griggs A."/>
            <person name="Gujja S."/>
            <person name="Heiman D."/>
            <person name="Hepburn T."/>
            <person name="Howarth C."/>
            <person name="Jen D."/>
            <person name="Larson L."/>
            <person name="Lewis B."/>
            <person name="Mehta T."/>
            <person name="Park D."/>
            <person name="Pearson M."/>
            <person name="Roberts A."/>
            <person name="Saif S."/>
            <person name="Shea T."/>
            <person name="Shenoy N."/>
            <person name="Sisk P."/>
            <person name="Stolte C."/>
            <person name="Sykes S."/>
            <person name="Walk T."/>
            <person name="White J."/>
            <person name="Yandava C."/>
            <person name="Klein B."/>
            <person name="McEwen J.G."/>
            <person name="Puccia R."/>
            <person name="Goldman G.H."/>
            <person name="Felipe M.S."/>
            <person name="Nino-Vega G."/>
            <person name="San-Blas G."/>
            <person name="Taylor J."/>
            <person name="Mendoza L."/>
            <person name="Galagan J."/>
            <person name="Nusbaum C."/>
            <person name="Birren B."/>
        </authorList>
    </citation>
    <scope>NUCLEOTIDE SEQUENCE</scope>
    <source>
        <strain evidence="3">G186AR</strain>
    </source>
</reference>
<dbReference type="STRING" id="447093.C0NMT9"/>
<keyword evidence="4" id="KW-1185">Reference proteome</keyword>
<evidence type="ECO:0000313" key="3">
    <source>
        <dbReference type="EMBL" id="EEH07187.1"/>
    </source>
</evidence>
<evidence type="ECO:0000313" key="4">
    <source>
        <dbReference type="Proteomes" id="UP000001631"/>
    </source>
</evidence>
<name>C0NMT9_AJECG</name>
<dbReference type="Pfam" id="PF12146">
    <property type="entry name" value="Hydrolase_4"/>
    <property type="match status" value="1"/>
</dbReference>
<organism evidence="3 4">
    <name type="scientific">Ajellomyces capsulatus (strain G186AR / H82 / ATCC MYA-2454 / RMSCC 2432)</name>
    <name type="common">Darling's disease fungus</name>
    <name type="synonym">Histoplasma capsulatum</name>
    <dbReference type="NCBI Taxonomy" id="447093"/>
    <lineage>
        <taxon>Eukaryota</taxon>
        <taxon>Fungi</taxon>
        <taxon>Dikarya</taxon>
        <taxon>Ascomycota</taxon>
        <taxon>Pezizomycotina</taxon>
        <taxon>Eurotiomycetes</taxon>
        <taxon>Eurotiomycetidae</taxon>
        <taxon>Onygenales</taxon>
        <taxon>Ajellomycetaceae</taxon>
        <taxon>Histoplasma</taxon>
    </lineage>
</organism>
<dbReference type="RefSeq" id="XP_045287668.1">
    <property type="nucleotide sequence ID" value="XM_045431115.1"/>
</dbReference>
<dbReference type="HOGENOM" id="CLU_036837_0_0_1"/>
<dbReference type="InterPro" id="IPR029058">
    <property type="entry name" value="AB_hydrolase_fold"/>
</dbReference>
<dbReference type="Gene3D" id="3.40.50.1820">
    <property type="entry name" value="alpha/beta hydrolase"/>
    <property type="match status" value="1"/>
</dbReference>
<evidence type="ECO:0000259" key="2">
    <source>
        <dbReference type="Pfam" id="PF12146"/>
    </source>
</evidence>
<dbReference type="GeneID" id="69037082"/>
<accession>C0NMT9</accession>
<feature type="region of interest" description="Disordered" evidence="1">
    <location>
        <begin position="1"/>
        <end position="30"/>
    </location>
</feature>
<feature type="region of interest" description="Disordered" evidence="1">
    <location>
        <begin position="469"/>
        <end position="499"/>
    </location>
</feature>
<dbReference type="InParanoid" id="C0NMT9"/>
<dbReference type="ESTHER" id="ajecg-c0nmt9">
    <property type="family name" value="MpaH"/>
</dbReference>
<feature type="domain" description="Serine aminopeptidase S33" evidence="2">
    <location>
        <begin position="138"/>
        <end position="273"/>
    </location>
</feature>
<dbReference type="VEuPathDB" id="FungiDB:I7I50_11875"/>
<proteinExistence type="predicted"/>